<keyword evidence="3" id="KW-1185">Reference proteome</keyword>
<evidence type="ECO:0000256" key="1">
    <source>
        <dbReference type="SAM" id="MobiDB-lite"/>
    </source>
</evidence>
<sequence>MEVRKETSPDPKGLVSHERGHIRRNSGSYSVRHIQNIDRATLVSSRLATASLKLRIFAFKAALSSHNLHLQEWKKATPADKLSFRRSLTSLTVWLYLSTANRLLLIKITNLIFRKSPRRIQLTLGASLAFASAQEFYVVGKVIRDAATRKALREALGSGITLLYAVIISPVRWEVTVAYVVLNSIVKKLTARREDIQAPDRDEDARVVAGKNDENDDDGNDDSSSAPFPSAPPSEMFSVRGGHWSRNLHKALARLDLSRRFVGWSRHTER</sequence>
<dbReference type="AlphaFoldDB" id="A0A2J6PP25"/>
<protein>
    <submittedName>
        <fullName evidence="2">Uncharacterized protein</fullName>
    </submittedName>
</protein>
<name>A0A2J6PP25_9HELO</name>
<evidence type="ECO:0000313" key="2">
    <source>
        <dbReference type="EMBL" id="PMD15785.1"/>
    </source>
</evidence>
<feature type="region of interest" description="Disordered" evidence="1">
    <location>
        <begin position="200"/>
        <end position="239"/>
    </location>
</feature>
<gene>
    <name evidence="2" type="ORF">NA56DRAFT_709434</name>
</gene>
<proteinExistence type="predicted"/>
<dbReference type="EMBL" id="KZ613510">
    <property type="protein sequence ID" value="PMD15785.1"/>
    <property type="molecule type" value="Genomic_DNA"/>
</dbReference>
<organism evidence="2 3">
    <name type="scientific">Hyaloscypha hepaticicola</name>
    <dbReference type="NCBI Taxonomy" id="2082293"/>
    <lineage>
        <taxon>Eukaryota</taxon>
        <taxon>Fungi</taxon>
        <taxon>Dikarya</taxon>
        <taxon>Ascomycota</taxon>
        <taxon>Pezizomycotina</taxon>
        <taxon>Leotiomycetes</taxon>
        <taxon>Helotiales</taxon>
        <taxon>Hyaloscyphaceae</taxon>
        <taxon>Hyaloscypha</taxon>
    </lineage>
</organism>
<dbReference type="Proteomes" id="UP000235672">
    <property type="component" value="Unassembled WGS sequence"/>
</dbReference>
<reference evidence="2 3" key="1">
    <citation type="submission" date="2016-05" db="EMBL/GenBank/DDBJ databases">
        <title>A degradative enzymes factory behind the ericoid mycorrhizal symbiosis.</title>
        <authorList>
            <consortium name="DOE Joint Genome Institute"/>
            <person name="Martino E."/>
            <person name="Morin E."/>
            <person name="Grelet G."/>
            <person name="Kuo A."/>
            <person name="Kohler A."/>
            <person name="Daghino S."/>
            <person name="Barry K."/>
            <person name="Choi C."/>
            <person name="Cichocki N."/>
            <person name="Clum A."/>
            <person name="Copeland A."/>
            <person name="Hainaut M."/>
            <person name="Haridas S."/>
            <person name="Labutti K."/>
            <person name="Lindquist E."/>
            <person name="Lipzen A."/>
            <person name="Khouja H.-R."/>
            <person name="Murat C."/>
            <person name="Ohm R."/>
            <person name="Olson A."/>
            <person name="Spatafora J."/>
            <person name="Veneault-Fourrey C."/>
            <person name="Henrissat B."/>
            <person name="Grigoriev I."/>
            <person name="Martin F."/>
            <person name="Perotto S."/>
        </authorList>
    </citation>
    <scope>NUCLEOTIDE SEQUENCE [LARGE SCALE GENOMIC DNA]</scope>
    <source>
        <strain evidence="2 3">UAMH 7357</strain>
    </source>
</reference>
<accession>A0A2J6PP25</accession>
<evidence type="ECO:0000313" key="3">
    <source>
        <dbReference type="Proteomes" id="UP000235672"/>
    </source>
</evidence>